<feature type="domain" description="Arginine repressor C-terminal" evidence="10">
    <location>
        <begin position="93"/>
        <end position="158"/>
    </location>
</feature>
<protein>
    <recommendedName>
        <fullName evidence="7 8">Arginine repressor</fullName>
    </recommendedName>
</protein>
<evidence type="ECO:0000256" key="4">
    <source>
        <dbReference type="ARBA" id="ARBA00023015"/>
    </source>
</evidence>
<evidence type="ECO:0000313" key="11">
    <source>
        <dbReference type="EMBL" id="SDP14394.1"/>
    </source>
</evidence>
<keyword evidence="3 7" id="KW-0963">Cytoplasm</keyword>
<comment type="function">
    <text evidence="7">Regulates arginine biosynthesis genes.</text>
</comment>
<dbReference type="InterPro" id="IPR020900">
    <property type="entry name" value="Arg_repress_DNA-bd"/>
</dbReference>
<dbReference type="GO" id="GO:0006526">
    <property type="term" value="P:L-arginine biosynthetic process"/>
    <property type="evidence" value="ECO:0007669"/>
    <property type="project" value="UniProtKB-UniPathway"/>
</dbReference>
<dbReference type="EMBL" id="FNJQ01000007">
    <property type="protein sequence ID" value="SDP14394.1"/>
    <property type="molecule type" value="Genomic_DNA"/>
</dbReference>
<gene>
    <name evidence="7" type="primary">argR</name>
    <name evidence="11" type="ORF">SAMN05216366_10774</name>
</gene>
<dbReference type="GO" id="GO:0003677">
    <property type="term" value="F:DNA binding"/>
    <property type="evidence" value="ECO:0007669"/>
    <property type="project" value="UniProtKB-KW"/>
</dbReference>
<dbReference type="InterPro" id="IPR036390">
    <property type="entry name" value="WH_DNA-bd_sf"/>
</dbReference>
<evidence type="ECO:0000256" key="2">
    <source>
        <dbReference type="ARBA" id="ARBA00008316"/>
    </source>
</evidence>
<dbReference type="PRINTS" id="PR01467">
    <property type="entry name" value="ARGREPRESSOR"/>
</dbReference>
<dbReference type="SUPFAM" id="SSF46785">
    <property type="entry name" value="Winged helix' DNA-binding domain"/>
    <property type="match status" value="1"/>
</dbReference>
<dbReference type="SUPFAM" id="SSF55252">
    <property type="entry name" value="C-terminal domain of arginine repressor"/>
    <property type="match status" value="1"/>
</dbReference>
<evidence type="ECO:0000256" key="3">
    <source>
        <dbReference type="ARBA" id="ARBA00022490"/>
    </source>
</evidence>
<dbReference type="GO" id="GO:0051259">
    <property type="term" value="P:protein complex oligomerization"/>
    <property type="evidence" value="ECO:0007669"/>
    <property type="project" value="InterPro"/>
</dbReference>
<evidence type="ECO:0000256" key="8">
    <source>
        <dbReference type="NCBIfam" id="TIGR01529"/>
    </source>
</evidence>
<evidence type="ECO:0000259" key="10">
    <source>
        <dbReference type="Pfam" id="PF02863"/>
    </source>
</evidence>
<dbReference type="GO" id="GO:0034618">
    <property type="term" value="F:arginine binding"/>
    <property type="evidence" value="ECO:0007669"/>
    <property type="project" value="InterPro"/>
</dbReference>
<dbReference type="NCBIfam" id="TIGR01529">
    <property type="entry name" value="argR_whole"/>
    <property type="match status" value="1"/>
</dbReference>
<keyword evidence="7" id="KW-0028">Amino-acid biosynthesis</keyword>
<feature type="domain" description="Arginine repressor DNA-binding" evidence="9">
    <location>
        <begin position="15"/>
        <end position="78"/>
    </location>
</feature>
<dbReference type="Pfam" id="PF02863">
    <property type="entry name" value="Arg_repressor_C"/>
    <property type="match status" value="1"/>
</dbReference>
<accession>A0A1H0QAN2</accession>
<dbReference type="Proteomes" id="UP000182412">
    <property type="component" value="Unassembled WGS sequence"/>
</dbReference>
<comment type="similarity">
    <text evidence="2 7">Belongs to the ArgR family.</text>
</comment>
<dbReference type="Gene3D" id="3.30.1360.40">
    <property type="match status" value="1"/>
</dbReference>
<keyword evidence="4 7" id="KW-0805">Transcription regulation</keyword>
<keyword evidence="6 7" id="KW-0804">Transcription</keyword>
<evidence type="ECO:0000259" key="9">
    <source>
        <dbReference type="Pfam" id="PF01316"/>
    </source>
</evidence>
<dbReference type="Pfam" id="PF01316">
    <property type="entry name" value="Arg_repressor"/>
    <property type="match status" value="1"/>
</dbReference>
<dbReference type="PANTHER" id="PTHR34471:SF1">
    <property type="entry name" value="ARGININE REPRESSOR"/>
    <property type="match status" value="1"/>
</dbReference>
<proteinExistence type="inferred from homology"/>
<organism evidence="11 12">
    <name type="scientific">Selenomonas ruminantium</name>
    <dbReference type="NCBI Taxonomy" id="971"/>
    <lineage>
        <taxon>Bacteria</taxon>
        <taxon>Bacillati</taxon>
        <taxon>Bacillota</taxon>
        <taxon>Negativicutes</taxon>
        <taxon>Selenomonadales</taxon>
        <taxon>Selenomonadaceae</taxon>
        <taxon>Selenomonas</taxon>
    </lineage>
</organism>
<dbReference type="PANTHER" id="PTHR34471">
    <property type="entry name" value="ARGININE REPRESSOR"/>
    <property type="match status" value="1"/>
</dbReference>
<dbReference type="InterPro" id="IPR020899">
    <property type="entry name" value="Arg_repress_C"/>
</dbReference>
<dbReference type="UniPathway" id="UPA00068"/>
<comment type="subcellular location">
    <subcellularLocation>
        <location evidence="1 7">Cytoplasm</location>
    </subcellularLocation>
</comment>
<dbReference type="AlphaFoldDB" id="A0A1H0QAN2"/>
<keyword evidence="7" id="KW-0678">Repressor</keyword>
<evidence type="ECO:0000256" key="1">
    <source>
        <dbReference type="ARBA" id="ARBA00004496"/>
    </source>
</evidence>
<reference evidence="11 12" key="1">
    <citation type="submission" date="2016-10" db="EMBL/GenBank/DDBJ databases">
        <authorList>
            <person name="de Groot N.N."/>
        </authorList>
    </citation>
    <scope>NUCLEOTIDE SEQUENCE [LARGE SCALE GENOMIC DNA]</scope>
    <source>
        <strain evidence="11 12">S137</strain>
    </source>
</reference>
<dbReference type="GO" id="GO:0005737">
    <property type="term" value="C:cytoplasm"/>
    <property type="evidence" value="ECO:0007669"/>
    <property type="project" value="UniProtKB-SubCell"/>
</dbReference>
<name>A0A1H0QAN2_SELRU</name>
<dbReference type="Gene3D" id="1.10.10.10">
    <property type="entry name" value="Winged helix-like DNA-binding domain superfamily/Winged helix DNA-binding domain"/>
    <property type="match status" value="1"/>
</dbReference>
<dbReference type="InterPro" id="IPR036388">
    <property type="entry name" value="WH-like_DNA-bd_sf"/>
</dbReference>
<dbReference type="InterPro" id="IPR001669">
    <property type="entry name" value="Arg_repress"/>
</dbReference>
<dbReference type="GO" id="GO:1900079">
    <property type="term" value="P:regulation of arginine biosynthetic process"/>
    <property type="evidence" value="ECO:0007669"/>
    <property type="project" value="UniProtKB-UniRule"/>
</dbReference>
<dbReference type="GO" id="GO:0003700">
    <property type="term" value="F:DNA-binding transcription factor activity"/>
    <property type="evidence" value="ECO:0007669"/>
    <property type="project" value="UniProtKB-UniRule"/>
</dbReference>
<comment type="pathway">
    <text evidence="7">Amino-acid biosynthesis; L-arginine biosynthesis [regulation].</text>
</comment>
<dbReference type="InterPro" id="IPR036251">
    <property type="entry name" value="Arg_repress_C_sf"/>
</dbReference>
<evidence type="ECO:0000256" key="6">
    <source>
        <dbReference type="ARBA" id="ARBA00023163"/>
    </source>
</evidence>
<evidence type="ECO:0000256" key="7">
    <source>
        <dbReference type="HAMAP-Rule" id="MF_00173"/>
    </source>
</evidence>
<dbReference type="HAMAP" id="MF_00173">
    <property type="entry name" value="Arg_repressor"/>
    <property type="match status" value="1"/>
</dbReference>
<keyword evidence="5 7" id="KW-0238">DNA-binding</keyword>
<evidence type="ECO:0000313" key="12">
    <source>
        <dbReference type="Proteomes" id="UP000182412"/>
    </source>
</evidence>
<keyword evidence="7" id="KW-0055">Arginine biosynthesis</keyword>
<sequence length="163" mass="18216">MSQKETTKREGEKVKSVRQAVIKSIIGSQIIETQEDLADALRGQRIKVTQATVSRDIKEMMLIKVPTGDGRYRYAYPMQNAVIFTEERMQRLFRDTVVNCDYSENIVVVKTLPGGANTVASALDHANWPEVLGTVAGDDNIFIIVKPKAAAEIVTKRLMSFLE</sequence>
<evidence type="ECO:0000256" key="5">
    <source>
        <dbReference type="ARBA" id="ARBA00023125"/>
    </source>
</evidence>